<dbReference type="SMART" id="SM00448">
    <property type="entry name" value="REC"/>
    <property type="match status" value="1"/>
</dbReference>
<dbReference type="GO" id="GO:0032993">
    <property type="term" value="C:protein-DNA complex"/>
    <property type="evidence" value="ECO:0007669"/>
    <property type="project" value="TreeGrafter"/>
</dbReference>
<dbReference type="InterPro" id="IPR001867">
    <property type="entry name" value="OmpR/PhoB-type_DNA-bd"/>
</dbReference>
<feature type="domain" description="OmpR/PhoB-type" evidence="7">
    <location>
        <begin position="134"/>
        <end position="230"/>
    </location>
</feature>
<keyword evidence="5" id="KW-0804">Transcription</keyword>
<evidence type="ECO:0000313" key="8">
    <source>
        <dbReference type="EMBL" id="VFR86010.1"/>
    </source>
</evidence>
<keyword evidence="3" id="KW-0805">Transcription regulation</keyword>
<reference evidence="8" key="1">
    <citation type="submission" date="2019-03" db="EMBL/GenBank/DDBJ databases">
        <authorList>
            <person name="Danneels B."/>
        </authorList>
    </citation>
    <scope>NUCLEOTIDE SEQUENCE</scope>
</reference>
<dbReference type="InterPro" id="IPR039420">
    <property type="entry name" value="WalR-like"/>
</dbReference>
<dbReference type="InterPro" id="IPR001789">
    <property type="entry name" value="Sig_transdc_resp-reg_receiver"/>
</dbReference>
<name>A0A484UH60_9ZZZZ</name>
<evidence type="ECO:0000256" key="2">
    <source>
        <dbReference type="ARBA" id="ARBA00023012"/>
    </source>
</evidence>
<dbReference type="GO" id="GO:0000976">
    <property type="term" value="F:transcription cis-regulatory region binding"/>
    <property type="evidence" value="ECO:0007669"/>
    <property type="project" value="TreeGrafter"/>
</dbReference>
<dbReference type="CDD" id="cd00383">
    <property type="entry name" value="trans_reg_C"/>
    <property type="match status" value="1"/>
</dbReference>
<keyword evidence="2" id="KW-0902">Two-component regulatory system</keyword>
<dbReference type="InterPro" id="IPR036388">
    <property type="entry name" value="WH-like_DNA-bd_sf"/>
</dbReference>
<protein>
    <submittedName>
        <fullName evidence="8">Tricarboxylate transport transcriptional regulator TctD</fullName>
    </submittedName>
</protein>
<keyword evidence="1" id="KW-0597">Phosphoprotein</keyword>
<dbReference type="Gene3D" id="3.40.50.2300">
    <property type="match status" value="1"/>
</dbReference>
<sequence>MGAAYATIFGMRILVIEDDEDLADALVRRLRRIGHAVDWQHDGLSASSVLEYEHFDLVVLDVGLPRLSGIDLLRRLRERGDRTPVLMLTARADIEDRVHALDIGADDYLAKPFDFRELEARCRALMRRPNGQTTETQRFGNLAIDGAARQIIIDGKRQDLPNREYSLLEILVGALGRVVSKDEISRRLFGFDDEAGPNAIEVYIGRLRRKLEGTPLRIETQRGSGYLASLREDAREGAGQDAAPSSLS</sequence>
<proteinExistence type="predicted"/>
<gene>
    <name evidence="8" type="ORF">RAN3_3304</name>
</gene>
<dbReference type="InterPro" id="IPR011006">
    <property type="entry name" value="CheY-like_superfamily"/>
</dbReference>
<accession>A0A484UH60</accession>
<dbReference type="Gene3D" id="1.10.10.10">
    <property type="entry name" value="Winged helix-like DNA-binding domain superfamily/Winged helix DNA-binding domain"/>
    <property type="match status" value="1"/>
</dbReference>
<dbReference type="PANTHER" id="PTHR48111">
    <property type="entry name" value="REGULATOR OF RPOS"/>
    <property type="match status" value="1"/>
</dbReference>
<dbReference type="AlphaFoldDB" id="A0A484UH60"/>
<dbReference type="PROSITE" id="PS50110">
    <property type="entry name" value="RESPONSE_REGULATORY"/>
    <property type="match status" value="1"/>
</dbReference>
<dbReference type="GO" id="GO:0005829">
    <property type="term" value="C:cytosol"/>
    <property type="evidence" value="ECO:0007669"/>
    <property type="project" value="TreeGrafter"/>
</dbReference>
<feature type="domain" description="Response regulatory" evidence="6">
    <location>
        <begin position="12"/>
        <end position="126"/>
    </location>
</feature>
<evidence type="ECO:0000256" key="4">
    <source>
        <dbReference type="ARBA" id="ARBA00023125"/>
    </source>
</evidence>
<dbReference type="PANTHER" id="PTHR48111:SF67">
    <property type="entry name" value="TRANSCRIPTIONAL REGULATORY PROTEIN TCTD"/>
    <property type="match status" value="1"/>
</dbReference>
<evidence type="ECO:0000256" key="1">
    <source>
        <dbReference type="ARBA" id="ARBA00022553"/>
    </source>
</evidence>
<dbReference type="GO" id="GO:0006355">
    <property type="term" value="P:regulation of DNA-templated transcription"/>
    <property type="evidence" value="ECO:0007669"/>
    <property type="project" value="InterPro"/>
</dbReference>
<dbReference type="SUPFAM" id="SSF52172">
    <property type="entry name" value="CheY-like"/>
    <property type="match status" value="1"/>
</dbReference>
<dbReference type="PROSITE" id="PS51755">
    <property type="entry name" value="OMPR_PHOB"/>
    <property type="match status" value="1"/>
</dbReference>
<dbReference type="EMBL" id="CAADIO010000012">
    <property type="protein sequence ID" value="VFR86010.1"/>
    <property type="molecule type" value="Genomic_DNA"/>
</dbReference>
<evidence type="ECO:0000259" key="6">
    <source>
        <dbReference type="PROSITE" id="PS50110"/>
    </source>
</evidence>
<keyword evidence="4" id="KW-0238">DNA-binding</keyword>
<organism evidence="8">
    <name type="scientific">plant metagenome</name>
    <dbReference type="NCBI Taxonomy" id="1297885"/>
    <lineage>
        <taxon>unclassified sequences</taxon>
        <taxon>metagenomes</taxon>
        <taxon>organismal metagenomes</taxon>
    </lineage>
</organism>
<dbReference type="GO" id="GO:0000156">
    <property type="term" value="F:phosphorelay response regulator activity"/>
    <property type="evidence" value="ECO:0007669"/>
    <property type="project" value="TreeGrafter"/>
</dbReference>
<dbReference type="SMART" id="SM00862">
    <property type="entry name" value="Trans_reg_C"/>
    <property type="match status" value="1"/>
</dbReference>
<dbReference type="Pfam" id="PF00072">
    <property type="entry name" value="Response_reg"/>
    <property type="match status" value="1"/>
</dbReference>
<dbReference type="FunFam" id="3.40.50.2300:FF:000002">
    <property type="entry name" value="DNA-binding response regulator PhoP"/>
    <property type="match status" value="1"/>
</dbReference>
<dbReference type="Gene3D" id="6.10.250.690">
    <property type="match status" value="1"/>
</dbReference>
<evidence type="ECO:0000256" key="3">
    <source>
        <dbReference type="ARBA" id="ARBA00023015"/>
    </source>
</evidence>
<dbReference type="CDD" id="cd17624">
    <property type="entry name" value="REC_OmpR_PmrA-like"/>
    <property type="match status" value="1"/>
</dbReference>
<evidence type="ECO:0000256" key="5">
    <source>
        <dbReference type="ARBA" id="ARBA00023163"/>
    </source>
</evidence>
<dbReference type="Pfam" id="PF00486">
    <property type="entry name" value="Trans_reg_C"/>
    <property type="match status" value="1"/>
</dbReference>
<evidence type="ECO:0000259" key="7">
    <source>
        <dbReference type="PROSITE" id="PS51755"/>
    </source>
</evidence>